<keyword evidence="5" id="KW-1185">Reference proteome</keyword>
<dbReference type="AlphaFoldDB" id="A0A7G5XFM0"/>
<protein>
    <recommendedName>
        <fullName evidence="6">D-tyrosyl-tRNA(Tyr) deacylase</fullName>
    </recommendedName>
</protein>
<dbReference type="KEGG" id="lacs:H4075_19755"/>
<dbReference type="Pfam" id="PF25148">
    <property type="entry name" value="DUF7824"/>
    <property type="match status" value="1"/>
</dbReference>
<dbReference type="InterPro" id="IPR016024">
    <property type="entry name" value="ARM-type_fold"/>
</dbReference>
<reference evidence="5" key="1">
    <citation type="submission" date="2020-08" db="EMBL/GenBank/DDBJ databases">
        <title>Lacibacter sp. S13-6-6 genome sequencing.</title>
        <authorList>
            <person name="Jin L."/>
        </authorList>
    </citation>
    <scope>NUCLEOTIDE SEQUENCE [LARGE SCALE GENOMIC DNA]</scope>
    <source>
        <strain evidence="5">S13-6-6</strain>
    </source>
</reference>
<sequence>MLQQFKEILAKSKSDVLIPFLQHLSNEDKRNIAAGLKAISKEYLDYYEDKTITGSYNYKQKANEKQRDILLITAFVCYNKKEFTKTGYPSAILDEKYLTQILGWYCPDWFSEFVNDLAKLDFVAYTLNYRLVMNLSTKGLLQPSKELVAKILPQFIFNRDSNRAIYQPENVLIYPETLATHIWYLFEVESGIHYSDRWLHYGSDVTKTETGWVPLLKTYCNEGRIERKRLLQETIYATNRNFNKQLSGWFCELLFALEPLPEEVLELQAPFMTVLSSPHSKAVNTSLQFFKKIVVHKDFDNRSFIDNTPVLLASDTRNVLINTIALLEKIIKKEKELQEQVCESLLHVFIRNDEDIQRRAAKIIKTCSAQLATSYYSQLASYKGSMLQSAVSVLHEIPAFHEQSVNDTIETAIENQYNYTEEVKASVTVVETIDDLVFFASQAFDNHEPWHIDMLPASLLQMNRLLNGSNINKLEPALQRALKTVGNSYSPLQGNLDQILATFFIDVCIYYTRKYPGETKILQQLFEKFDQKDGNEIKRWTAIDPKTSYLESWENYFKDPFYKPHKLLLLLALQKIKSNDSLPLLSTITHAPCHIEPLTLVNKLVLYQQAGKYPDSIDFQVAISRCNLANTTAAIEAAEAKLQGELKHIALFLFGKEKEPQPPFNSQVVWMCSSLALANKLTYPAFSSFAYYKYPFAIFTGQFPWQSVQEEYKNQRYDYQKQKSVEYIDSRKLLKIHIEKKTQKAATGLSKFVSSIFGQTKQAAEEEPLLFDFFKIRSQWLSIENDIQRILYLIPNNTEPFLAELINHCLSHPTFFSETDKRIVANSIRCVYELWGRFNETGYLFLGTCMLASDKTVLNIAGETWIKAVAKNEINNQLLGSIIGKHERIEFAPLKRFTDLVDQQLTGISNQHNRSLIQLIEYILTELPDEGIKNLKRLLQIYHELLLKEAATVTHPIVIEKMSCWHKIASLKKLTESIQNISAI</sequence>
<feature type="domain" description="DUF7824" evidence="2">
    <location>
        <begin position="425"/>
        <end position="695"/>
    </location>
</feature>
<dbReference type="InterPro" id="IPR056726">
    <property type="entry name" value="DUF7824"/>
</dbReference>
<dbReference type="InterPro" id="IPR045472">
    <property type="entry name" value="DUF6493"/>
</dbReference>
<evidence type="ECO:0000259" key="2">
    <source>
        <dbReference type="Pfam" id="PF25148"/>
    </source>
</evidence>
<dbReference type="InterPro" id="IPR056727">
    <property type="entry name" value="DUF7825"/>
</dbReference>
<feature type="domain" description="DUF7825" evidence="3">
    <location>
        <begin position="705"/>
        <end position="979"/>
    </location>
</feature>
<proteinExistence type="predicted"/>
<dbReference type="SUPFAM" id="SSF48371">
    <property type="entry name" value="ARM repeat"/>
    <property type="match status" value="1"/>
</dbReference>
<name>A0A7G5XFM0_9BACT</name>
<dbReference type="Pfam" id="PF20103">
    <property type="entry name" value="DUF6493"/>
    <property type="match status" value="1"/>
</dbReference>
<evidence type="ECO:0000259" key="3">
    <source>
        <dbReference type="Pfam" id="PF25149"/>
    </source>
</evidence>
<dbReference type="Proteomes" id="UP000515344">
    <property type="component" value="Chromosome"/>
</dbReference>
<evidence type="ECO:0000259" key="1">
    <source>
        <dbReference type="Pfam" id="PF20103"/>
    </source>
</evidence>
<gene>
    <name evidence="4" type="ORF">H4075_19755</name>
</gene>
<evidence type="ECO:0008006" key="6">
    <source>
        <dbReference type="Google" id="ProtNLM"/>
    </source>
</evidence>
<accession>A0A7G5XFM0</accession>
<dbReference type="EMBL" id="CP060007">
    <property type="protein sequence ID" value="QNA44273.1"/>
    <property type="molecule type" value="Genomic_DNA"/>
</dbReference>
<evidence type="ECO:0000313" key="4">
    <source>
        <dbReference type="EMBL" id="QNA44273.1"/>
    </source>
</evidence>
<dbReference type="RefSeq" id="WP_182802535.1">
    <property type="nucleotide sequence ID" value="NZ_CP060007.1"/>
</dbReference>
<organism evidence="4 5">
    <name type="scientific">Lacibacter sediminis</name>
    <dbReference type="NCBI Taxonomy" id="2760713"/>
    <lineage>
        <taxon>Bacteria</taxon>
        <taxon>Pseudomonadati</taxon>
        <taxon>Bacteroidota</taxon>
        <taxon>Chitinophagia</taxon>
        <taxon>Chitinophagales</taxon>
        <taxon>Chitinophagaceae</taxon>
        <taxon>Lacibacter</taxon>
    </lineage>
</organism>
<dbReference type="Pfam" id="PF25149">
    <property type="entry name" value="DUF7825"/>
    <property type="match status" value="1"/>
</dbReference>
<evidence type="ECO:0000313" key="5">
    <source>
        <dbReference type="Proteomes" id="UP000515344"/>
    </source>
</evidence>
<feature type="domain" description="DUF6493" evidence="1">
    <location>
        <begin position="2"/>
        <end position="318"/>
    </location>
</feature>